<comment type="catalytic activity">
    <reaction evidence="1">
        <text>S-ubiquitinyl-[E2 ubiquitin-conjugating enzyme]-L-cysteine + [acceptor protein]-L-lysine = [E2 ubiquitin-conjugating enzyme]-L-cysteine + N(6)-ubiquitinyl-[acceptor protein]-L-lysine.</text>
        <dbReference type="EC" id="2.3.2.27"/>
    </reaction>
</comment>
<dbReference type="InterPro" id="IPR001841">
    <property type="entry name" value="Znf_RING"/>
</dbReference>
<feature type="compositionally biased region" description="Low complexity" evidence="16">
    <location>
        <begin position="515"/>
        <end position="531"/>
    </location>
</feature>
<dbReference type="SMART" id="SM00184">
    <property type="entry name" value="RING"/>
    <property type="match status" value="1"/>
</dbReference>
<evidence type="ECO:0000313" key="20">
    <source>
        <dbReference type="Proteomes" id="UP001161247"/>
    </source>
</evidence>
<dbReference type="Gene3D" id="3.30.40.10">
    <property type="entry name" value="Zinc/RING finger domain, C3HC4 (zinc finger)"/>
    <property type="match status" value="1"/>
</dbReference>
<keyword evidence="5" id="KW-0808">Transferase</keyword>
<dbReference type="EC" id="2.3.2.27" evidence="4"/>
<keyword evidence="9 15" id="KW-0863">Zinc-finger</keyword>
<comment type="pathway">
    <text evidence="3">Protein modification; protein ubiquitination.</text>
</comment>
<comment type="subcellular location">
    <subcellularLocation>
        <location evidence="2">Membrane</location>
        <topology evidence="2">Single-pass membrane protein</topology>
    </subcellularLocation>
</comment>
<feature type="domain" description="RING-type" evidence="18">
    <location>
        <begin position="158"/>
        <end position="200"/>
    </location>
</feature>
<dbReference type="GO" id="GO:0061630">
    <property type="term" value="F:ubiquitin protein ligase activity"/>
    <property type="evidence" value="ECO:0007669"/>
    <property type="project" value="UniProtKB-EC"/>
</dbReference>
<feature type="compositionally biased region" description="Basic and acidic residues" evidence="16">
    <location>
        <begin position="346"/>
        <end position="355"/>
    </location>
</feature>
<evidence type="ECO:0000256" key="16">
    <source>
        <dbReference type="SAM" id="MobiDB-lite"/>
    </source>
</evidence>
<evidence type="ECO:0000256" key="12">
    <source>
        <dbReference type="ARBA" id="ARBA00022989"/>
    </source>
</evidence>
<evidence type="ECO:0000256" key="1">
    <source>
        <dbReference type="ARBA" id="ARBA00000900"/>
    </source>
</evidence>
<dbReference type="AlphaFoldDB" id="A0AAV1CS50"/>
<keyword evidence="20" id="KW-1185">Reference proteome</keyword>
<evidence type="ECO:0000256" key="10">
    <source>
        <dbReference type="ARBA" id="ARBA00022786"/>
    </source>
</evidence>
<feature type="region of interest" description="Disordered" evidence="16">
    <location>
        <begin position="455"/>
        <end position="531"/>
    </location>
</feature>
<dbReference type="PANTHER" id="PTHR46539:SF2">
    <property type="entry name" value="RING-H2 FINGER PROTEIN ATL43"/>
    <property type="match status" value="1"/>
</dbReference>
<keyword evidence="7" id="KW-0479">Metal-binding</keyword>
<reference evidence="19" key="1">
    <citation type="submission" date="2023-03" db="EMBL/GenBank/DDBJ databases">
        <authorList>
            <person name="Julca I."/>
        </authorList>
    </citation>
    <scope>NUCLEOTIDE SEQUENCE</scope>
</reference>
<feature type="transmembrane region" description="Helical" evidence="17">
    <location>
        <begin position="79"/>
        <end position="100"/>
    </location>
</feature>
<dbReference type="InterPro" id="IPR013083">
    <property type="entry name" value="Znf_RING/FYVE/PHD"/>
</dbReference>
<dbReference type="CDD" id="cd16461">
    <property type="entry name" value="RING-H2_EL5-like"/>
    <property type="match status" value="1"/>
</dbReference>
<evidence type="ECO:0000256" key="9">
    <source>
        <dbReference type="ARBA" id="ARBA00022771"/>
    </source>
</evidence>
<keyword evidence="11" id="KW-0862">Zinc</keyword>
<keyword evidence="10" id="KW-0833">Ubl conjugation pathway</keyword>
<evidence type="ECO:0000256" key="15">
    <source>
        <dbReference type="PROSITE-ProRule" id="PRU00175"/>
    </source>
</evidence>
<evidence type="ECO:0000259" key="18">
    <source>
        <dbReference type="PROSITE" id="PS50089"/>
    </source>
</evidence>
<dbReference type="PROSITE" id="PS50089">
    <property type="entry name" value="ZF_RING_2"/>
    <property type="match status" value="1"/>
</dbReference>
<feature type="compositionally biased region" description="Low complexity" evidence="16">
    <location>
        <begin position="230"/>
        <end position="240"/>
    </location>
</feature>
<feature type="compositionally biased region" description="Polar residues" evidence="16">
    <location>
        <begin position="491"/>
        <end position="505"/>
    </location>
</feature>
<evidence type="ECO:0000256" key="5">
    <source>
        <dbReference type="ARBA" id="ARBA00022679"/>
    </source>
</evidence>
<dbReference type="EMBL" id="OX459120">
    <property type="protein sequence ID" value="CAI9098444.1"/>
    <property type="molecule type" value="Genomic_DNA"/>
</dbReference>
<keyword evidence="6 17" id="KW-0812">Transmembrane</keyword>
<sequence>MGGSIFKCLPTPIPKLHSLWLSFFFIHFSLFIASSSGSANDASIIIASSSSSSLPESVAPPPQSEPILKSKGNPLRPSIAVIVGVLTTVFSVTFLLLLYAKHCRRGDTLNPFSSNNNRGNYPAPTTARKNSGIDRAVIDSLPIFRFASLRGQKDGLECAVCLNRFEPTEVLRLLPKCKHAFHVECVDTWLDAHSTCPLCRYRVDPEDILLVEDHRILQRRSGGGETTPPSRSSSSSSSFSQQHPTPELRAAVSRVSGRHSFAGNMLEVIVETPKSAGVIPRRSLDSWSSRKKKRQNANGGKSSEIVEVGCFDRPRKDELLLGNDDDGDDGDDGDKTLIIHNNRNGKGKDVAPEQQQRRLEHRIIISAEDGPHRRWSDVQPSDLLYLQSEMILSDSRRFSASRAFRPSMSTRSSVEGSSCSNRSGKNVTNARSVSEITGLSRFRSNNNEEEVVVVRHHHGGGGEEQRQKTGKRENRKRQEFGGAVSRWMAWISQSNSERRQPTQQHPPAVHGTFTPAAVASASSSSSSPVVV</sequence>
<organism evidence="19 20">
    <name type="scientific">Oldenlandia corymbosa var. corymbosa</name>
    <dbReference type="NCBI Taxonomy" id="529605"/>
    <lineage>
        <taxon>Eukaryota</taxon>
        <taxon>Viridiplantae</taxon>
        <taxon>Streptophyta</taxon>
        <taxon>Embryophyta</taxon>
        <taxon>Tracheophyta</taxon>
        <taxon>Spermatophyta</taxon>
        <taxon>Magnoliopsida</taxon>
        <taxon>eudicotyledons</taxon>
        <taxon>Gunneridae</taxon>
        <taxon>Pentapetalae</taxon>
        <taxon>asterids</taxon>
        <taxon>lamiids</taxon>
        <taxon>Gentianales</taxon>
        <taxon>Rubiaceae</taxon>
        <taxon>Rubioideae</taxon>
        <taxon>Spermacoceae</taxon>
        <taxon>Hedyotis-Oldenlandia complex</taxon>
        <taxon>Oldenlandia</taxon>
    </lineage>
</organism>
<protein>
    <recommendedName>
        <fullName evidence="4">RING-type E3 ubiquitin transferase</fullName>
        <ecNumber evidence="4">2.3.2.27</ecNumber>
    </recommendedName>
</protein>
<dbReference type="SUPFAM" id="SSF57850">
    <property type="entry name" value="RING/U-box"/>
    <property type="match status" value="1"/>
</dbReference>
<comment type="similarity">
    <text evidence="14">Belongs to the RING-type zinc finger family. ATL subfamily.</text>
</comment>
<evidence type="ECO:0000256" key="6">
    <source>
        <dbReference type="ARBA" id="ARBA00022692"/>
    </source>
</evidence>
<evidence type="ECO:0000256" key="2">
    <source>
        <dbReference type="ARBA" id="ARBA00004167"/>
    </source>
</evidence>
<feature type="compositionally biased region" description="Acidic residues" evidence="16">
    <location>
        <begin position="323"/>
        <end position="332"/>
    </location>
</feature>
<evidence type="ECO:0000256" key="13">
    <source>
        <dbReference type="ARBA" id="ARBA00023136"/>
    </source>
</evidence>
<dbReference type="GO" id="GO:0008270">
    <property type="term" value="F:zinc ion binding"/>
    <property type="evidence" value="ECO:0007669"/>
    <property type="project" value="UniProtKB-KW"/>
</dbReference>
<dbReference type="Proteomes" id="UP001161247">
    <property type="component" value="Chromosome 3"/>
</dbReference>
<feature type="region of interest" description="Disordered" evidence="16">
    <location>
        <begin position="217"/>
        <end position="254"/>
    </location>
</feature>
<feature type="compositionally biased region" description="Polar residues" evidence="16">
    <location>
        <begin position="410"/>
        <end position="432"/>
    </location>
</feature>
<evidence type="ECO:0000256" key="4">
    <source>
        <dbReference type="ARBA" id="ARBA00012483"/>
    </source>
</evidence>
<gene>
    <name evidence="19" type="ORF">OLC1_LOCUS8649</name>
</gene>
<feature type="compositionally biased region" description="Basic and acidic residues" evidence="16">
    <location>
        <begin position="460"/>
        <end position="479"/>
    </location>
</feature>
<evidence type="ECO:0000256" key="3">
    <source>
        <dbReference type="ARBA" id="ARBA00004906"/>
    </source>
</evidence>
<dbReference type="GO" id="GO:0016020">
    <property type="term" value="C:membrane"/>
    <property type="evidence" value="ECO:0007669"/>
    <property type="project" value="UniProtKB-SubCell"/>
</dbReference>
<dbReference type="FunFam" id="3.30.40.10:FF:000285">
    <property type="entry name" value="RING-H2 finger protein ATL43"/>
    <property type="match status" value="1"/>
</dbReference>
<dbReference type="Pfam" id="PF13639">
    <property type="entry name" value="zf-RING_2"/>
    <property type="match status" value="1"/>
</dbReference>
<evidence type="ECO:0000256" key="7">
    <source>
        <dbReference type="ARBA" id="ARBA00022723"/>
    </source>
</evidence>
<keyword evidence="8" id="KW-0732">Signal</keyword>
<name>A0AAV1CS50_OLDCO</name>
<proteinExistence type="inferred from homology"/>
<keyword evidence="12 17" id="KW-1133">Transmembrane helix</keyword>
<evidence type="ECO:0000256" key="14">
    <source>
        <dbReference type="ARBA" id="ARBA00024209"/>
    </source>
</evidence>
<accession>A0AAV1CS50</accession>
<feature type="compositionally biased region" description="Basic and acidic residues" evidence="16">
    <location>
        <begin position="310"/>
        <end position="319"/>
    </location>
</feature>
<feature type="region of interest" description="Disordered" evidence="16">
    <location>
        <begin position="405"/>
        <end position="432"/>
    </location>
</feature>
<evidence type="ECO:0000256" key="8">
    <source>
        <dbReference type="ARBA" id="ARBA00022729"/>
    </source>
</evidence>
<evidence type="ECO:0000313" key="19">
    <source>
        <dbReference type="EMBL" id="CAI9098444.1"/>
    </source>
</evidence>
<feature type="region of interest" description="Disordered" evidence="16">
    <location>
        <begin position="281"/>
        <end position="355"/>
    </location>
</feature>
<dbReference type="PANTHER" id="PTHR46539">
    <property type="entry name" value="E3 UBIQUITIN-PROTEIN LIGASE ATL42"/>
    <property type="match status" value="1"/>
</dbReference>
<evidence type="ECO:0000256" key="17">
    <source>
        <dbReference type="SAM" id="Phobius"/>
    </source>
</evidence>
<feature type="transmembrane region" description="Helical" evidence="17">
    <location>
        <begin position="20"/>
        <end position="39"/>
    </location>
</feature>
<evidence type="ECO:0000256" key="11">
    <source>
        <dbReference type="ARBA" id="ARBA00022833"/>
    </source>
</evidence>
<keyword evidence="13 17" id="KW-0472">Membrane</keyword>